<reference evidence="1 2" key="1">
    <citation type="journal article" date="2024" name="Front. Microbiol.">
        <title>Pangenomic and biochemical analyses of Helcococcus ovis reveal widespread tetracycline resistance and a novel bacterial species, Helcococcus bovis.</title>
        <authorList>
            <person name="Cunha F."/>
            <person name="Zhai Y."/>
            <person name="Casaro S."/>
            <person name="Jones K.L."/>
            <person name="Hernandez M."/>
            <person name="Bisinotto R.S."/>
            <person name="Kariyawasam S."/>
            <person name="Brown M.B."/>
            <person name="Phillips A."/>
            <person name="Jeong K.C."/>
            <person name="Galvao K.N."/>
        </authorList>
    </citation>
    <scope>NUCLEOTIDE SEQUENCE [LARGE SCALE GENOMIC DNA]</scope>
    <source>
        <strain evidence="1 2">KG197</strain>
    </source>
</reference>
<proteinExistence type="predicted"/>
<protein>
    <submittedName>
        <fullName evidence="1">Uncharacterized protein</fullName>
    </submittedName>
</protein>
<accession>A0ABW9F6D0</accession>
<sequence>MSEKKELSPNTIAHKKWHKKNLEHSRYLKNRTTARSFVRHYAKDEDIVELISIYMNENKNSNNVVSLIKKHIENI</sequence>
<dbReference type="EMBL" id="JBFNFH010000007">
    <property type="protein sequence ID" value="MFM1524837.1"/>
    <property type="molecule type" value="Genomic_DNA"/>
</dbReference>
<dbReference type="Proteomes" id="UP001629536">
    <property type="component" value="Unassembled WGS sequence"/>
</dbReference>
<evidence type="ECO:0000313" key="1">
    <source>
        <dbReference type="EMBL" id="MFM1524837.1"/>
    </source>
</evidence>
<keyword evidence="2" id="KW-1185">Reference proteome</keyword>
<comment type="caution">
    <text evidence="1">The sequence shown here is derived from an EMBL/GenBank/DDBJ whole genome shotgun (WGS) entry which is preliminary data.</text>
</comment>
<gene>
    <name evidence="1" type="ORF">ABGF40_04050</name>
</gene>
<evidence type="ECO:0000313" key="2">
    <source>
        <dbReference type="Proteomes" id="UP001629536"/>
    </source>
</evidence>
<dbReference type="RefSeq" id="WP_408105269.1">
    <property type="nucleotide sequence ID" value="NZ_JBFNFH010000007.1"/>
</dbReference>
<name>A0ABW9F6D0_9FIRM</name>
<organism evidence="1 2">
    <name type="scientific">Helcococcus bovis</name>
    <dbReference type="NCBI Taxonomy" id="3153252"/>
    <lineage>
        <taxon>Bacteria</taxon>
        <taxon>Bacillati</taxon>
        <taxon>Bacillota</taxon>
        <taxon>Tissierellia</taxon>
        <taxon>Tissierellales</taxon>
        <taxon>Peptoniphilaceae</taxon>
        <taxon>Helcococcus</taxon>
    </lineage>
</organism>